<reference evidence="2 3" key="1">
    <citation type="submission" date="2020-05" db="EMBL/GenBank/DDBJ databases">
        <title>Genomic Encyclopedia of Type Strains, Phase IV (KMG-V): Genome sequencing to study the core and pangenomes of soil and plant-associated prokaryotes.</title>
        <authorList>
            <person name="Whitman W."/>
        </authorList>
    </citation>
    <scope>NUCLEOTIDE SEQUENCE [LARGE SCALE GENOMIC DNA]</scope>
    <source>
        <strain evidence="2 3">9A</strain>
    </source>
</reference>
<gene>
    <name evidence="2" type="ORF">HNP98_001398</name>
</gene>
<protein>
    <submittedName>
        <fullName evidence="2">Uncharacterized protein</fullName>
    </submittedName>
</protein>
<sequence>MKTLTLLACFLATTSGVFAAGPAGHLGCVRLAGPAPRHEAARPLLRYLIATLHLPDGQALEVQRVLKAHVLVRPSAGELANLLFPVLTEAQFARFQDLADNEVLGPNLNYLASLH</sequence>
<proteinExistence type="predicted"/>
<comment type="caution">
    <text evidence="2">The sequence shown here is derived from an EMBL/GenBank/DDBJ whole genome shotgun (WGS) entry which is preliminary data.</text>
</comment>
<evidence type="ECO:0000256" key="1">
    <source>
        <dbReference type="SAM" id="SignalP"/>
    </source>
</evidence>
<feature type="chain" id="PRO_5047426169" evidence="1">
    <location>
        <begin position="20"/>
        <end position="115"/>
    </location>
</feature>
<evidence type="ECO:0000313" key="3">
    <source>
        <dbReference type="Proteomes" id="UP000779507"/>
    </source>
</evidence>
<keyword evidence="1" id="KW-0732">Signal</keyword>
<dbReference type="EMBL" id="JABSNP010000005">
    <property type="protein sequence ID" value="NRT18577.1"/>
    <property type="molecule type" value="Genomic_DNA"/>
</dbReference>
<dbReference type="RefSeq" id="WP_173809332.1">
    <property type="nucleotide sequence ID" value="NZ_JABSNP010000005.1"/>
</dbReference>
<evidence type="ECO:0000313" key="2">
    <source>
        <dbReference type="EMBL" id="NRT18577.1"/>
    </source>
</evidence>
<feature type="signal peptide" evidence="1">
    <location>
        <begin position="1"/>
        <end position="19"/>
    </location>
</feature>
<accession>A0ABX2FNN9</accession>
<organism evidence="2 3">
    <name type="scientific">Hymenobacter caeli</name>
    <dbReference type="NCBI Taxonomy" id="2735894"/>
    <lineage>
        <taxon>Bacteria</taxon>
        <taxon>Pseudomonadati</taxon>
        <taxon>Bacteroidota</taxon>
        <taxon>Cytophagia</taxon>
        <taxon>Cytophagales</taxon>
        <taxon>Hymenobacteraceae</taxon>
        <taxon>Hymenobacter</taxon>
    </lineage>
</organism>
<keyword evidence="3" id="KW-1185">Reference proteome</keyword>
<name>A0ABX2FNN9_9BACT</name>
<dbReference type="Proteomes" id="UP000779507">
    <property type="component" value="Unassembled WGS sequence"/>
</dbReference>